<evidence type="ECO:0000256" key="1">
    <source>
        <dbReference type="SAM" id="MobiDB-lite"/>
    </source>
</evidence>
<comment type="caution">
    <text evidence="2">The sequence shown here is derived from an EMBL/GenBank/DDBJ whole genome shotgun (WGS) entry which is preliminary data.</text>
</comment>
<proteinExistence type="predicted"/>
<accession>A0AAN9DDR1</accession>
<reference evidence="2 3" key="1">
    <citation type="submission" date="2024-02" db="EMBL/GenBank/DDBJ databases">
        <title>Chromosome-level genome assembly of the Eurasian Minnow (Phoxinus phoxinus).</title>
        <authorList>
            <person name="Oriowo T.O."/>
            <person name="Martin S."/>
            <person name="Stange M."/>
            <person name="Chrysostomakis Y."/>
            <person name="Brown T."/>
            <person name="Winkler S."/>
            <person name="Kukowka S."/>
            <person name="Myers E.W."/>
            <person name="Bohne A."/>
        </authorList>
    </citation>
    <scope>NUCLEOTIDE SEQUENCE [LARGE SCALE GENOMIC DNA]</scope>
    <source>
        <strain evidence="2">ZFMK-TIS-60720</strain>
        <tissue evidence="2">Whole Organism</tissue>
    </source>
</reference>
<organism evidence="2 3">
    <name type="scientific">Phoxinus phoxinus</name>
    <name type="common">Eurasian minnow</name>
    <dbReference type="NCBI Taxonomy" id="58324"/>
    <lineage>
        <taxon>Eukaryota</taxon>
        <taxon>Metazoa</taxon>
        <taxon>Chordata</taxon>
        <taxon>Craniata</taxon>
        <taxon>Vertebrata</taxon>
        <taxon>Euteleostomi</taxon>
        <taxon>Actinopterygii</taxon>
        <taxon>Neopterygii</taxon>
        <taxon>Teleostei</taxon>
        <taxon>Ostariophysi</taxon>
        <taxon>Cypriniformes</taxon>
        <taxon>Leuciscidae</taxon>
        <taxon>Phoxininae</taxon>
        <taxon>Phoxinus</taxon>
    </lineage>
</organism>
<dbReference type="AlphaFoldDB" id="A0AAN9DDR1"/>
<protein>
    <submittedName>
        <fullName evidence="2">Uncharacterized protein</fullName>
    </submittedName>
</protein>
<name>A0AAN9DDR1_9TELE</name>
<keyword evidence="3" id="KW-1185">Reference proteome</keyword>
<sequence>MLPFVVVEFLDSWTVDIIPRNWLTGPEEEECHWPPSSTVNVDRCVREGRDPQEDWTKFQVRVLGKAVNGKAARTKLRKAEVTSDLQTYKEPERAKRKKSKTNHVIQS</sequence>
<feature type="region of interest" description="Disordered" evidence="1">
    <location>
        <begin position="81"/>
        <end position="107"/>
    </location>
</feature>
<feature type="compositionally biased region" description="Basic and acidic residues" evidence="1">
    <location>
        <begin position="81"/>
        <end position="93"/>
    </location>
</feature>
<dbReference type="EMBL" id="JAYKXH010000004">
    <property type="protein sequence ID" value="KAK7172359.1"/>
    <property type="molecule type" value="Genomic_DNA"/>
</dbReference>
<evidence type="ECO:0000313" key="3">
    <source>
        <dbReference type="Proteomes" id="UP001364617"/>
    </source>
</evidence>
<gene>
    <name evidence="2" type="ORF">R3I93_004626</name>
</gene>
<evidence type="ECO:0000313" key="2">
    <source>
        <dbReference type="EMBL" id="KAK7172359.1"/>
    </source>
</evidence>
<dbReference type="Proteomes" id="UP001364617">
    <property type="component" value="Unassembled WGS sequence"/>
</dbReference>